<sequence length="109" mass="12306">MSKGRTGVFLIGFDHRQHIPAGFKSLLNRSNKAGHLSLNLFPFLPELLLRPFGFLEIGQNPQNHEHRSKQGQQKQTWYSTKQDGTSLDYGIGCIDLRSHGNASRFQDIG</sequence>
<dbReference type="Proteomes" id="UP000001946">
    <property type="component" value="Chromosome"/>
</dbReference>
<accession>Q24NP3</accession>
<feature type="compositionally biased region" description="Polar residues" evidence="1">
    <location>
        <begin position="70"/>
        <end position="83"/>
    </location>
</feature>
<evidence type="ECO:0000313" key="2">
    <source>
        <dbReference type="EMBL" id="BAE86349.1"/>
    </source>
</evidence>
<name>Q24NP3_DESHY</name>
<dbReference type="KEGG" id="dsy:DSY4560"/>
<evidence type="ECO:0000313" key="3">
    <source>
        <dbReference type="Proteomes" id="UP000001946"/>
    </source>
</evidence>
<gene>
    <name evidence="2" type="ordered locus">DSY4560</name>
</gene>
<dbReference type="HOGENOM" id="CLU_2179586_0_0_9"/>
<proteinExistence type="predicted"/>
<protein>
    <submittedName>
        <fullName evidence="2">Uncharacterized protein</fullName>
    </submittedName>
</protein>
<dbReference type="STRING" id="138119.DSY4560"/>
<feature type="region of interest" description="Disordered" evidence="1">
    <location>
        <begin position="60"/>
        <end position="83"/>
    </location>
</feature>
<dbReference type="EMBL" id="AP008230">
    <property type="protein sequence ID" value="BAE86349.1"/>
    <property type="molecule type" value="Genomic_DNA"/>
</dbReference>
<organism evidence="2 3">
    <name type="scientific">Desulfitobacterium hafniense (strain Y51)</name>
    <dbReference type="NCBI Taxonomy" id="138119"/>
    <lineage>
        <taxon>Bacteria</taxon>
        <taxon>Bacillati</taxon>
        <taxon>Bacillota</taxon>
        <taxon>Clostridia</taxon>
        <taxon>Eubacteriales</taxon>
        <taxon>Desulfitobacteriaceae</taxon>
        <taxon>Desulfitobacterium</taxon>
    </lineage>
</organism>
<dbReference type="AlphaFoldDB" id="Q24NP3"/>
<evidence type="ECO:0000256" key="1">
    <source>
        <dbReference type="SAM" id="MobiDB-lite"/>
    </source>
</evidence>
<keyword evidence="3" id="KW-1185">Reference proteome</keyword>
<reference evidence="2 3" key="1">
    <citation type="journal article" date="2006" name="J. Bacteriol.">
        <title>Complete genome sequence of the dehalorespiring bacterium Desulfitobacterium hafniense Y51 and comparison with Dehalococcoides ethenogenes 195.</title>
        <authorList>
            <person name="Nonaka H."/>
            <person name="Keresztes G."/>
            <person name="Shinoda Y."/>
            <person name="Ikenaga Y."/>
            <person name="Abe M."/>
            <person name="Naito K."/>
            <person name="Inatomi K."/>
            <person name="Furukawa K."/>
            <person name="Inui M."/>
            <person name="Yukawa H."/>
        </authorList>
    </citation>
    <scope>NUCLEOTIDE SEQUENCE [LARGE SCALE GENOMIC DNA]</scope>
    <source>
        <strain evidence="2 3">Y51</strain>
    </source>
</reference>